<gene>
    <name evidence="2" type="ORF">NIDE2056</name>
</gene>
<evidence type="ECO:0000313" key="2">
    <source>
        <dbReference type="EMBL" id="CBK41776.1"/>
    </source>
</evidence>
<accession>D8PEW7</accession>
<dbReference type="EMBL" id="FP929003">
    <property type="protein sequence ID" value="CBK41776.1"/>
    <property type="molecule type" value="Genomic_DNA"/>
</dbReference>
<keyword evidence="3" id="KW-1185">Reference proteome</keyword>
<reference evidence="2 3" key="1">
    <citation type="journal article" date="2010" name="Proc. Natl. Acad. Sci. U.S.A.">
        <title>A Nitrospira metagenome illuminates the physiology and evolution of globally important nitrite-oxidizing bacteria.</title>
        <authorList>
            <person name="Lucker S."/>
            <person name="Wagner M."/>
            <person name="Maixner F."/>
            <person name="Pelletier E."/>
            <person name="Koch H."/>
            <person name="Vacherie B."/>
            <person name="Rattei T."/>
            <person name="Sinninghe Damste J."/>
            <person name="Spieck E."/>
            <person name="Le Paslier D."/>
            <person name="Daims H."/>
        </authorList>
    </citation>
    <scope>NUCLEOTIDE SEQUENCE [LARGE SCALE GENOMIC DNA]</scope>
</reference>
<protein>
    <submittedName>
        <fullName evidence="2">Uncharacterized protein</fullName>
    </submittedName>
</protein>
<sequence>MPRSKSSQYGKNREPARVAGHVRSRTMQDLNRVIPLSGLDMQYNVEKDPDAYLQRECPMPTTTLLVLLTAWTLLGPVSIADSQPSILQQRDGTTSTLTPLGGQDAIYSDAHGNKGVTHLGSGLPSHMFSSPHGAVPGSVTPFGTPTPPNLVTPAPLLPLQPKGMATPYPQPPASSGSPGGYSGFGGRSGH</sequence>
<dbReference type="Proteomes" id="UP000001660">
    <property type="component" value="Chromosome"/>
</dbReference>
<feature type="region of interest" description="Disordered" evidence="1">
    <location>
        <begin position="131"/>
        <end position="190"/>
    </location>
</feature>
<organism evidence="2 3">
    <name type="scientific">Nitrospira defluvii</name>
    <dbReference type="NCBI Taxonomy" id="330214"/>
    <lineage>
        <taxon>Bacteria</taxon>
        <taxon>Pseudomonadati</taxon>
        <taxon>Nitrospirota</taxon>
        <taxon>Nitrospiria</taxon>
        <taxon>Nitrospirales</taxon>
        <taxon>Nitrospiraceae</taxon>
        <taxon>Nitrospira</taxon>
    </lineage>
</organism>
<evidence type="ECO:0000256" key="1">
    <source>
        <dbReference type="SAM" id="MobiDB-lite"/>
    </source>
</evidence>
<proteinExistence type="predicted"/>
<dbReference type="AlphaFoldDB" id="D8PEW7"/>
<feature type="compositionally biased region" description="Pro residues" evidence="1">
    <location>
        <begin position="144"/>
        <end position="158"/>
    </location>
</feature>
<dbReference type="HOGENOM" id="CLU_1425634_0_0_0"/>
<name>D8PEW7_9BACT</name>
<dbReference type="STRING" id="330214.NIDE2056"/>
<dbReference type="KEGG" id="nde:NIDE2056"/>
<feature type="compositionally biased region" description="Gly residues" evidence="1">
    <location>
        <begin position="177"/>
        <end position="190"/>
    </location>
</feature>
<evidence type="ECO:0000313" key="3">
    <source>
        <dbReference type="Proteomes" id="UP000001660"/>
    </source>
</evidence>